<sequence>MSRTVNLTARAAARYQPGFSAYNLNATQFHSGQSAPRRAPFTVPTPIRLNLSKPAGPRNHGSFGSVEIALCLHAKTNSYPSKFVQKVPATVGSWDHYLWRGDSLDELFGIKCTWKDFGIVTPGGEEKKLLFLLKPFDSNQHRLLNAVMYGCRLRLIDFTIELKPTPVTSRPVGVMRVRIGSHPFIVERWEKLEGNLFSIEKHDELVNTLRELATVLPSTPTRVQQMLNRPPRFNLLKVLKPDGPAIDWSWIERADDEGFKLPDTFLESLSPLHKAYWKLRQIRPDLVVLVEQGQSVSLYHDQTVHGHLLKTITAWLTSLVPPSLSLRLSASPSPPRIATVSSTRPSPSGARPSFRQSSSSISALPAACSTLTRDHGSTSTTRRLRGTTSRCRTRTRTRRRNVWRNSTRTPFPGGATWRLSPSRRSAR</sequence>
<reference evidence="2 3" key="1">
    <citation type="journal article" date="2018" name="Elife">
        <title>Functional genomics of lipid metabolism in the oleaginous yeast Rhodosporidium toruloides.</title>
        <authorList>
            <person name="Coradetti S.T."/>
            <person name="Pinel D."/>
            <person name="Geiselman G."/>
            <person name="Ito M."/>
            <person name="Mondo S."/>
            <person name="Reilly M.C."/>
            <person name="Cheng Y.F."/>
            <person name="Bauer S."/>
            <person name="Grigoriev I."/>
            <person name="Gladden J.M."/>
            <person name="Simmons B.A."/>
            <person name="Brem R."/>
            <person name="Arkin A.P."/>
            <person name="Skerker J.M."/>
        </authorList>
    </citation>
    <scope>NUCLEOTIDE SEQUENCE [LARGE SCALE GENOMIC DNA]</scope>
    <source>
        <strain evidence="2 3">NBRC 0880</strain>
    </source>
</reference>
<feature type="compositionally biased region" description="Low complexity" evidence="1">
    <location>
        <begin position="377"/>
        <end position="390"/>
    </location>
</feature>
<evidence type="ECO:0000313" key="3">
    <source>
        <dbReference type="Proteomes" id="UP000239560"/>
    </source>
</evidence>
<feature type="region of interest" description="Disordered" evidence="1">
    <location>
        <begin position="328"/>
        <end position="427"/>
    </location>
</feature>
<evidence type="ECO:0000256" key="1">
    <source>
        <dbReference type="SAM" id="MobiDB-lite"/>
    </source>
</evidence>
<proteinExistence type="predicted"/>
<name>A0A2T0AF38_RHOTO</name>
<feature type="compositionally biased region" description="Low complexity" evidence="1">
    <location>
        <begin position="348"/>
        <end position="362"/>
    </location>
</feature>
<evidence type="ECO:0000313" key="2">
    <source>
        <dbReference type="EMBL" id="PRQ76631.1"/>
    </source>
</evidence>
<accession>A0A2T0AF38</accession>
<dbReference type="AlphaFoldDB" id="A0A2T0AF38"/>
<protein>
    <submittedName>
        <fullName evidence="2">Uncharacterized protein</fullName>
    </submittedName>
</protein>
<comment type="caution">
    <text evidence="2">The sequence shown here is derived from an EMBL/GenBank/DDBJ whole genome shotgun (WGS) entry which is preliminary data.</text>
</comment>
<gene>
    <name evidence="2" type="ORF">AAT19DRAFT_12049</name>
</gene>
<feature type="compositionally biased region" description="Basic residues" evidence="1">
    <location>
        <begin position="391"/>
        <end position="402"/>
    </location>
</feature>
<dbReference type="Proteomes" id="UP000239560">
    <property type="component" value="Unassembled WGS sequence"/>
</dbReference>
<dbReference type="EMBL" id="LCTV02000002">
    <property type="protein sequence ID" value="PRQ76631.1"/>
    <property type="molecule type" value="Genomic_DNA"/>
</dbReference>
<organism evidence="2 3">
    <name type="scientific">Rhodotorula toruloides</name>
    <name type="common">Yeast</name>
    <name type="synonym">Rhodosporidium toruloides</name>
    <dbReference type="NCBI Taxonomy" id="5286"/>
    <lineage>
        <taxon>Eukaryota</taxon>
        <taxon>Fungi</taxon>
        <taxon>Dikarya</taxon>
        <taxon>Basidiomycota</taxon>
        <taxon>Pucciniomycotina</taxon>
        <taxon>Microbotryomycetes</taxon>
        <taxon>Sporidiobolales</taxon>
        <taxon>Sporidiobolaceae</taxon>
        <taxon>Rhodotorula</taxon>
    </lineage>
</organism>